<reference evidence="2" key="2">
    <citation type="submission" date="2016-03" db="EMBL/GenBank/DDBJ databases">
        <authorList>
            <person name="Ploux O."/>
        </authorList>
    </citation>
    <scope>NUCLEOTIDE SEQUENCE [LARGE SCALE GENOMIC DNA]</scope>
    <source>
        <strain evidence="2">PP9</strain>
    </source>
</reference>
<name>A0A143HDG3_9BACL</name>
<dbReference type="InterPro" id="IPR011990">
    <property type="entry name" value="TPR-like_helical_dom_sf"/>
</dbReference>
<dbReference type="SUPFAM" id="SSF48452">
    <property type="entry name" value="TPR-like"/>
    <property type="match status" value="1"/>
</dbReference>
<gene>
    <name evidence="1" type="ORF">ATY39_08675</name>
</gene>
<sequence length="331" mass="38117">MRRKKGKLQKHENVIVFPGTVERLVAEGQQFAEKYQYDQAVECLKEALQYTEGDEALLSVYAFSLYEIRNFKEAKAVCEKLLAIGPQLYIETMELYLTVLMELKEYKQVETLIESLLEEDVIPPESQDQFIRIKNLNAAIAKAKIEDSLDDVEIEHASDEFEVDTFFSKTTIEQMQKLQAAKEMNIRPIKDLLVAIIEDERSHPLIQSFILYLLVAQEIPAIVEVKKLGHSKVVNTEELLLPDELPVAKKVFELVSDALDQEPSTLQMVQYLLARHIFAAYPFEWFNYGAEEVAEGYIDFVHGMFGVVKETDYDLMELLNTLEEQSELFDT</sequence>
<keyword evidence="2" id="KW-1185">Reference proteome</keyword>
<dbReference type="KEGG" id="rst:ATY39_08675"/>
<reference evidence="1 2" key="1">
    <citation type="journal article" date="2016" name="Genome Announc.">
        <title>Whole-Genome Sequence of Rummeliibacillus stabekisii Strain PP9 Isolated from Antarctic Soil.</title>
        <authorList>
            <person name="da Mota F.F."/>
            <person name="Vollu R.E."/>
            <person name="Jurelevicius D."/>
            <person name="Seldin L."/>
        </authorList>
    </citation>
    <scope>NUCLEOTIDE SEQUENCE [LARGE SCALE GENOMIC DNA]</scope>
    <source>
        <strain evidence="1 2">PP9</strain>
    </source>
</reference>
<protein>
    <submittedName>
        <fullName evidence="1">Uncharacterized protein</fullName>
    </submittedName>
</protein>
<dbReference type="Pfam" id="PF14559">
    <property type="entry name" value="TPR_19"/>
    <property type="match status" value="1"/>
</dbReference>
<dbReference type="EMBL" id="CP014806">
    <property type="protein sequence ID" value="AMW99526.1"/>
    <property type="molecule type" value="Genomic_DNA"/>
</dbReference>
<dbReference type="Proteomes" id="UP000076021">
    <property type="component" value="Chromosome"/>
</dbReference>
<dbReference type="RefSeq" id="WP_066788627.1">
    <property type="nucleotide sequence ID" value="NZ_CP014806.1"/>
</dbReference>
<dbReference type="Gene3D" id="1.25.40.10">
    <property type="entry name" value="Tetratricopeptide repeat domain"/>
    <property type="match status" value="1"/>
</dbReference>
<proteinExistence type="predicted"/>
<accession>A0A143HDG3</accession>
<evidence type="ECO:0000313" key="1">
    <source>
        <dbReference type="EMBL" id="AMW99526.1"/>
    </source>
</evidence>
<dbReference type="AlphaFoldDB" id="A0A143HDG3"/>
<dbReference type="SUPFAM" id="SSF116965">
    <property type="entry name" value="Hypothetical protein MPN330"/>
    <property type="match status" value="1"/>
</dbReference>
<dbReference type="OrthoDB" id="2364593at2"/>
<evidence type="ECO:0000313" key="2">
    <source>
        <dbReference type="Proteomes" id="UP000076021"/>
    </source>
</evidence>
<dbReference type="STRING" id="241244.ATY39_08675"/>
<organism evidence="1 2">
    <name type="scientific">Rummeliibacillus stabekisii</name>
    <dbReference type="NCBI Taxonomy" id="241244"/>
    <lineage>
        <taxon>Bacteria</taxon>
        <taxon>Bacillati</taxon>
        <taxon>Bacillota</taxon>
        <taxon>Bacilli</taxon>
        <taxon>Bacillales</taxon>
        <taxon>Caryophanaceae</taxon>
        <taxon>Rummeliibacillus</taxon>
    </lineage>
</organism>